<name>A0A6S7HDJ5_PARCT</name>
<dbReference type="InterPro" id="IPR050173">
    <property type="entry name" value="ABC_transporter_C-like"/>
</dbReference>
<dbReference type="SUPFAM" id="SSF90123">
    <property type="entry name" value="ABC transporter transmembrane region"/>
    <property type="match status" value="1"/>
</dbReference>
<evidence type="ECO:0000256" key="1">
    <source>
        <dbReference type="ARBA" id="ARBA00022448"/>
    </source>
</evidence>
<dbReference type="Proteomes" id="UP001152795">
    <property type="component" value="Unassembled WGS sequence"/>
</dbReference>
<dbReference type="PANTHER" id="PTHR24223">
    <property type="entry name" value="ATP-BINDING CASSETTE SUB-FAMILY C"/>
    <property type="match status" value="1"/>
</dbReference>
<dbReference type="Pfam" id="PF00664">
    <property type="entry name" value="ABC_membrane"/>
    <property type="match status" value="1"/>
</dbReference>
<dbReference type="EMBL" id="CACRXK020004548">
    <property type="protein sequence ID" value="CAB4003134.1"/>
    <property type="molecule type" value="Genomic_DNA"/>
</dbReference>
<comment type="caution">
    <text evidence="7">The sequence shown here is derived from an EMBL/GenBank/DDBJ whole genome shotgun (WGS) entry which is preliminary data.</text>
</comment>
<keyword evidence="4" id="KW-0067">ATP-binding</keyword>
<keyword evidence="1" id="KW-0813">Transport</keyword>
<organism evidence="7 8">
    <name type="scientific">Paramuricea clavata</name>
    <name type="common">Red gorgonian</name>
    <name type="synonym">Violescent sea-whip</name>
    <dbReference type="NCBI Taxonomy" id="317549"/>
    <lineage>
        <taxon>Eukaryota</taxon>
        <taxon>Metazoa</taxon>
        <taxon>Cnidaria</taxon>
        <taxon>Anthozoa</taxon>
        <taxon>Octocorallia</taxon>
        <taxon>Malacalcyonacea</taxon>
        <taxon>Plexauridae</taxon>
        <taxon>Paramuricea</taxon>
    </lineage>
</organism>
<evidence type="ECO:0000313" key="7">
    <source>
        <dbReference type="EMBL" id="CAB4003134.1"/>
    </source>
</evidence>
<keyword evidence="8" id="KW-1185">Reference proteome</keyword>
<reference evidence="7" key="1">
    <citation type="submission" date="2020-04" db="EMBL/GenBank/DDBJ databases">
        <authorList>
            <person name="Alioto T."/>
            <person name="Alioto T."/>
            <person name="Gomez Garrido J."/>
        </authorList>
    </citation>
    <scope>NUCLEOTIDE SEQUENCE</scope>
    <source>
        <strain evidence="7">A484AB</strain>
    </source>
</reference>
<dbReference type="AlphaFoldDB" id="A0A6S7HDJ5"/>
<keyword evidence="3" id="KW-0547">Nucleotide-binding</keyword>
<dbReference type="PROSITE" id="PS50929">
    <property type="entry name" value="ABC_TM1F"/>
    <property type="match status" value="1"/>
</dbReference>
<evidence type="ECO:0000256" key="3">
    <source>
        <dbReference type="ARBA" id="ARBA00022741"/>
    </source>
</evidence>
<gene>
    <name evidence="7" type="ORF">PACLA_8A012818</name>
</gene>
<dbReference type="GO" id="GO:0005524">
    <property type="term" value="F:ATP binding"/>
    <property type="evidence" value="ECO:0007669"/>
    <property type="project" value="UniProtKB-KW"/>
</dbReference>
<dbReference type="InterPro" id="IPR036640">
    <property type="entry name" value="ABC1_TM_sf"/>
</dbReference>
<keyword evidence="2" id="KW-0812">Transmembrane</keyword>
<dbReference type="OrthoDB" id="6500128at2759"/>
<accession>A0A6S7HDJ5</accession>
<evidence type="ECO:0000313" key="8">
    <source>
        <dbReference type="Proteomes" id="UP001152795"/>
    </source>
</evidence>
<proteinExistence type="predicted"/>
<evidence type="ECO:0000256" key="5">
    <source>
        <dbReference type="ARBA" id="ARBA00022989"/>
    </source>
</evidence>
<sequence>MYNPGFEDELYKDRNQSFRKAVRAPKKNQRYLADKSDLYDPQDTSTASDVGYTTTWWTKYSWKRFLPWAPRAKGHPVKHPLDDSGFISFIFLSWATPMIMKGFKKPLETCDLGKLSRSDSAAVNYRRFERFWAEEVKKKGIKDASIGRVIYRTVRTKVIVSALLYVLMLLIMFVGPAFIINRMIKFVEMRTDSIGKGIALVVGLMVSEVSRSWFQSISFMINLRNGLNARSMAWMMVYNKMARLKNAGDKSIGELVNICASDAQRVFDCFFYGFFVIGGPFALILVIAYTTYILGPSALLGCVILFFMFPIQAFIGKIIGKLRTKAVVVTDRRVKLMNEVLSCIKLIKMYAWEKSFAKVIGEYLESLRSTQELYYLEIDEKVQFCMTVCA</sequence>
<evidence type="ECO:0000256" key="2">
    <source>
        <dbReference type="ARBA" id="ARBA00022692"/>
    </source>
</evidence>
<dbReference type="InterPro" id="IPR011527">
    <property type="entry name" value="ABC1_TM_dom"/>
</dbReference>
<dbReference type="GO" id="GO:0140359">
    <property type="term" value="F:ABC-type transporter activity"/>
    <property type="evidence" value="ECO:0007669"/>
    <property type="project" value="InterPro"/>
</dbReference>
<dbReference type="Gene3D" id="1.20.1560.10">
    <property type="entry name" value="ABC transporter type 1, transmembrane domain"/>
    <property type="match status" value="1"/>
</dbReference>
<dbReference type="GO" id="GO:0016020">
    <property type="term" value="C:membrane"/>
    <property type="evidence" value="ECO:0007669"/>
    <property type="project" value="InterPro"/>
</dbReference>
<evidence type="ECO:0000256" key="4">
    <source>
        <dbReference type="ARBA" id="ARBA00022840"/>
    </source>
</evidence>
<keyword evidence="6" id="KW-0472">Membrane</keyword>
<evidence type="ECO:0000256" key="6">
    <source>
        <dbReference type="ARBA" id="ARBA00023136"/>
    </source>
</evidence>
<protein>
    <submittedName>
        <fullName evidence="7">Multidrug resistance-associated 5-like</fullName>
    </submittedName>
</protein>
<keyword evidence="5" id="KW-1133">Transmembrane helix</keyword>
<dbReference type="PANTHER" id="PTHR24223:SF447">
    <property type="entry name" value="MULTIDRUG RESISTANCE-ASSOCIATED PROTEIN 5"/>
    <property type="match status" value="1"/>
</dbReference>